<accession>A0ABU7MC24</accession>
<evidence type="ECO:0000313" key="3">
    <source>
        <dbReference type="Proteomes" id="UP001347146"/>
    </source>
</evidence>
<organism evidence="2 3">
    <name type="scientific">Gordonia sesuvii</name>
    <dbReference type="NCBI Taxonomy" id="3116777"/>
    <lineage>
        <taxon>Bacteria</taxon>
        <taxon>Bacillati</taxon>
        <taxon>Actinomycetota</taxon>
        <taxon>Actinomycetes</taxon>
        <taxon>Mycobacteriales</taxon>
        <taxon>Gordoniaceae</taxon>
        <taxon>Gordonia</taxon>
    </lineage>
</organism>
<keyword evidence="3" id="KW-1185">Reference proteome</keyword>
<gene>
    <name evidence="2" type="ORF">VZC37_09570</name>
</gene>
<protein>
    <submittedName>
        <fullName evidence="2">Uncharacterized protein</fullName>
    </submittedName>
</protein>
<sequence length="42" mass="4797">MPEVSPAGISPLRCHRANKVPDRRIRVAPGDDDRRRTGQRPY</sequence>
<reference evidence="2 3" key="1">
    <citation type="submission" date="2024-01" db="EMBL/GenBank/DDBJ databases">
        <title>Draft genome sequence of Gordonia sp. LSe1-13.</title>
        <authorList>
            <person name="Suphannarot A."/>
            <person name="Mingma R."/>
        </authorList>
    </citation>
    <scope>NUCLEOTIDE SEQUENCE [LARGE SCALE GENOMIC DNA]</scope>
    <source>
        <strain evidence="2 3">LSe1-13</strain>
    </source>
</reference>
<proteinExistence type="predicted"/>
<comment type="caution">
    <text evidence="2">The sequence shown here is derived from an EMBL/GenBank/DDBJ whole genome shotgun (WGS) entry which is preliminary data.</text>
</comment>
<name>A0ABU7MC24_9ACTN</name>
<dbReference type="EMBL" id="JAZDUF010000002">
    <property type="protein sequence ID" value="MEE3850582.1"/>
    <property type="molecule type" value="Genomic_DNA"/>
</dbReference>
<evidence type="ECO:0000313" key="2">
    <source>
        <dbReference type="EMBL" id="MEE3850582.1"/>
    </source>
</evidence>
<dbReference type="Proteomes" id="UP001347146">
    <property type="component" value="Unassembled WGS sequence"/>
</dbReference>
<evidence type="ECO:0000256" key="1">
    <source>
        <dbReference type="SAM" id="MobiDB-lite"/>
    </source>
</evidence>
<feature type="compositionally biased region" description="Basic and acidic residues" evidence="1">
    <location>
        <begin position="19"/>
        <end position="36"/>
    </location>
</feature>
<dbReference type="RefSeq" id="WP_330432218.1">
    <property type="nucleotide sequence ID" value="NZ_JAZDUF010000002.1"/>
</dbReference>
<feature type="region of interest" description="Disordered" evidence="1">
    <location>
        <begin position="1"/>
        <end position="42"/>
    </location>
</feature>